<dbReference type="Pfam" id="PF18052">
    <property type="entry name" value="Rx_N"/>
    <property type="match status" value="1"/>
</dbReference>
<dbReference type="InterPro" id="IPR002182">
    <property type="entry name" value="NB-ARC"/>
</dbReference>
<feature type="domain" description="Disease resistance R13L4/SHOC-2-like LRR" evidence="11">
    <location>
        <begin position="541"/>
        <end position="741"/>
    </location>
</feature>
<feature type="domain" description="Disease resistance N-terminal" evidence="9">
    <location>
        <begin position="26"/>
        <end position="102"/>
    </location>
</feature>
<dbReference type="FunFam" id="3.40.50.300:FF:001091">
    <property type="entry name" value="Probable disease resistance protein At1g61300"/>
    <property type="match status" value="1"/>
</dbReference>
<dbReference type="PRINTS" id="PR00364">
    <property type="entry name" value="DISEASERSIST"/>
</dbReference>
<dbReference type="InterPro" id="IPR032675">
    <property type="entry name" value="LRR_dom_sf"/>
</dbReference>
<comment type="caution">
    <text evidence="12">The sequence shown here is derived from an EMBL/GenBank/DDBJ whole genome shotgun (WGS) entry which is preliminary data.</text>
</comment>
<evidence type="ECO:0000256" key="3">
    <source>
        <dbReference type="ARBA" id="ARBA00022737"/>
    </source>
</evidence>
<dbReference type="InterPro" id="IPR041118">
    <property type="entry name" value="Rx_N"/>
</dbReference>
<dbReference type="Proteomes" id="UP000823388">
    <property type="component" value="Chromosome 5K"/>
</dbReference>
<dbReference type="Pfam" id="PF00931">
    <property type="entry name" value="NB-ARC"/>
    <property type="match status" value="1"/>
</dbReference>
<keyword evidence="4" id="KW-0547">Nucleotide-binding</keyword>
<dbReference type="Gene3D" id="3.80.10.10">
    <property type="entry name" value="Ribonuclease Inhibitor"/>
    <property type="match status" value="1"/>
</dbReference>
<keyword evidence="13" id="KW-1185">Reference proteome</keyword>
<dbReference type="InterPro" id="IPR038005">
    <property type="entry name" value="RX-like_CC"/>
</dbReference>
<keyword evidence="2" id="KW-0433">Leucine-rich repeat</keyword>
<evidence type="ECO:0000256" key="2">
    <source>
        <dbReference type="ARBA" id="ARBA00022614"/>
    </source>
</evidence>
<dbReference type="InterPro" id="IPR044974">
    <property type="entry name" value="Disease_R_plants"/>
</dbReference>
<dbReference type="Gene3D" id="3.40.50.300">
    <property type="entry name" value="P-loop containing nucleotide triphosphate hydrolases"/>
    <property type="match status" value="1"/>
</dbReference>
<evidence type="ECO:0000256" key="1">
    <source>
        <dbReference type="ARBA" id="ARBA00008894"/>
    </source>
</evidence>
<name>A0A8T0SQT2_PANVG</name>
<dbReference type="InterPro" id="IPR055414">
    <property type="entry name" value="LRR_R13L4/SHOC2-like"/>
</dbReference>
<feature type="chain" id="PRO_5035726585" evidence="7">
    <location>
        <begin position="19"/>
        <end position="752"/>
    </location>
</feature>
<dbReference type="GO" id="GO:0009626">
    <property type="term" value="P:plant-type hypersensitive response"/>
    <property type="evidence" value="ECO:0007669"/>
    <property type="project" value="UniProtKB-ARBA"/>
</dbReference>
<evidence type="ECO:0000256" key="4">
    <source>
        <dbReference type="ARBA" id="ARBA00022741"/>
    </source>
</evidence>
<dbReference type="Gene3D" id="1.10.8.430">
    <property type="entry name" value="Helical domain of apoptotic protease-activating factors"/>
    <property type="match status" value="1"/>
</dbReference>
<feature type="domain" description="Disease resistance protein winged helix" evidence="10">
    <location>
        <begin position="424"/>
        <end position="495"/>
    </location>
</feature>
<dbReference type="PANTHER" id="PTHR23155:SF1232">
    <property type="entry name" value="OS09G0270700 PROTEIN"/>
    <property type="match status" value="1"/>
</dbReference>
<accession>A0A8T0SQT2</accession>
<evidence type="ECO:0000256" key="5">
    <source>
        <dbReference type="ARBA" id="ARBA00022821"/>
    </source>
</evidence>
<keyword evidence="7" id="KW-0732">Signal</keyword>
<dbReference type="Gene3D" id="1.10.10.10">
    <property type="entry name" value="Winged helix-like DNA-binding domain superfamily/Winged helix DNA-binding domain"/>
    <property type="match status" value="1"/>
</dbReference>
<dbReference type="Pfam" id="PF23598">
    <property type="entry name" value="LRR_14"/>
    <property type="match status" value="1"/>
</dbReference>
<dbReference type="InterPro" id="IPR036388">
    <property type="entry name" value="WH-like_DNA-bd_sf"/>
</dbReference>
<dbReference type="InterPro" id="IPR042197">
    <property type="entry name" value="Apaf_helical"/>
</dbReference>
<dbReference type="EMBL" id="CM029045">
    <property type="protein sequence ID" value="KAG2598656.1"/>
    <property type="molecule type" value="Genomic_DNA"/>
</dbReference>
<evidence type="ECO:0000256" key="6">
    <source>
        <dbReference type="ARBA" id="ARBA00023054"/>
    </source>
</evidence>
<evidence type="ECO:0000259" key="10">
    <source>
        <dbReference type="Pfam" id="PF23559"/>
    </source>
</evidence>
<evidence type="ECO:0000259" key="11">
    <source>
        <dbReference type="Pfam" id="PF23598"/>
    </source>
</evidence>
<dbReference type="GO" id="GO:0002758">
    <property type="term" value="P:innate immune response-activating signaling pathway"/>
    <property type="evidence" value="ECO:0007669"/>
    <property type="project" value="UniProtKB-ARBA"/>
</dbReference>
<dbReference type="GO" id="GO:0042742">
    <property type="term" value="P:defense response to bacterium"/>
    <property type="evidence" value="ECO:0007669"/>
    <property type="project" value="UniProtKB-ARBA"/>
</dbReference>
<dbReference type="SUPFAM" id="SSF52058">
    <property type="entry name" value="L domain-like"/>
    <property type="match status" value="1"/>
</dbReference>
<dbReference type="SUPFAM" id="SSF52540">
    <property type="entry name" value="P-loop containing nucleoside triphosphate hydrolases"/>
    <property type="match status" value="1"/>
</dbReference>
<dbReference type="GO" id="GO:0043531">
    <property type="term" value="F:ADP binding"/>
    <property type="evidence" value="ECO:0007669"/>
    <property type="project" value="InterPro"/>
</dbReference>
<dbReference type="CDD" id="cd14798">
    <property type="entry name" value="RX-CC_like"/>
    <property type="match status" value="1"/>
</dbReference>
<keyword evidence="5" id="KW-0611">Plant defense</keyword>
<reference evidence="12 13" key="1">
    <citation type="submission" date="2020-05" db="EMBL/GenBank/DDBJ databases">
        <title>WGS assembly of Panicum virgatum.</title>
        <authorList>
            <person name="Lovell J.T."/>
            <person name="Jenkins J."/>
            <person name="Shu S."/>
            <person name="Juenger T.E."/>
            <person name="Schmutz J."/>
        </authorList>
    </citation>
    <scope>NUCLEOTIDE SEQUENCE [LARGE SCALE GENOMIC DNA]</scope>
    <source>
        <strain evidence="13">cv. AP13</strain>
    </source>
</reference>
<organism evidence="12 13">
    <name type="scientific">Panicum virgatum</name>
    <name type="common">Blackwell switchgrass</name>
    <dbReference type="NCBI Taxonomy" id="38727"/>
    <lineage>
        <taxon>Eukaryota</taxon>
        <taxon>Viridiplantae</taxon>
        <taxon>Streptophyta</taxon>
        <taxon>Embryophyta</taxon>
        <taxon>Tracheophyta</taxon>
        <taxon>Spermatophyta</taxon>
        <taxon>Magnoliopsida</taxon>
        <taxon>Liliopsida</taxon>
        <taxon>Poales</taxon>
        <taxon>Poaceae</taxon>
        <taxon>PACMAD clade</taxon>
        <taxon>Panicoideae</taxon>
        <taxon>Panicodae</taxon>
        <taxon>Paniceae</taxon>
        <taxon>Panicinae</taxon>
        <taxon>Panicum</taxon>
        <taxon>Panicum sect. Hiantes</taxon>
    </lineage>
</organism>
<dbReference type="InterPro" id="IPR058922">
    <property type="entry name" value="WHD_DRP"/>
</dbReference>
<dbReference type="FunFam" id="1.10.10.10:FF:000322">
    <property type="entry name" value="Probable disease resistance protein At1g63360"/>
    <property type="match status" value="1"/>
</dbReference>
<evidence type="ECO:0000259" key="9">
    <source>
        <dbReference type="Pfam" id="PF18052"/>
    </source>
</evidence>
<dbReference type="AlphaFoldDB" id="A0A8T0SQT2"/>
<sequence length="752" mass="87096">MAEIAVLLVVRKIGLAVAAETLKYARPLLAKKPEYIEALPNEMRLIRNELELVHAFLKGTGRRGWKGEVIETWRRQVRRLAYDMEDMVDQFIYMVGKQNQKGSWWDHVKKNIMKPNSLFSLDEIAKEVKRINQELKQLSESRDRWAKPLDYGTDIPVAIYETEQEMYRQSLIESLYFQERSLRIIAVWGMGGIGKSTLVTNVYKNEACSFDCRAWVSISQSYKLEDIWRKMLRDLLGKDKKEFDPETMNSIELREGLTKILDKKRYMIILDDVWTAEVLFKIREVLIDNSLGSRVIITTRIEEEASIAEDGCKIKVEPLNDQDAWILFCRKAFPKVRNHICPPELIQCGIDIMEKCDGLPLALVAVGSLLSLKTKSVKEWKLFNNQIIWELHNNENLNHVEKVLNLSYKYLPDYLKNCFLYCAMFPEDDLIHRKRLIRLWIAEGFIEQKGACSLEDIAEGYLGELVQRSMLQVVERNSFGRIRCLQMHDLVRELAIFLSKNESFCTIYDDTKQVVHVGSHPRRVSVLCCSDIGSNMDPSRLRTFIAFNTSTALSSWYSFIFSESKYLAVLGLSGLPIETVPNSVGELFNLRFLSLNETDVRELPRSITKLHNLQTLSLQCTQFLNFSRGFSKLKKLRYLAAWRLEDATHSIFNCCEAMEPFKGLWNLKELHTLEGFKASAVFVAKLGNLSQLRTLKICDIRSGHCAQLCDSLSKMHQLSRLLIRAVRDDELLQLDNLKRIWKCQIVQLEQFI</sequence>
<comment type="similarity">
    <text evidence="1">Belongs to the disease resistance NB-LRR family.</text>
</comment>
<proteinExistence type="inferred from homology"/>
<keyword evidence="6" id="KW-0175">Coiled coil</keyword>
<evidence type="ECO:0000256" key="7">
    <source>
        <dbReference type="SAM" id="SignalP"/>
    </source>
</evidence>
<evidence type="ECO:0000313" key="13">
    <source>
        <dbReference type="Proteomes" id="UP000823388"/>
    </source>
</evidence>
<dbReference type="Pfam" id="PF23559">
    <property type="entry name" value="WHD_DRP"/>
    <property type="match status" value="1"/>
</dbReference>
<dbReference type="Gene3D" id="1.20.5.4130">
    <property type="match status" value="1"/>
</dbReference>
<feature type="domain" description="NB-ARC" evidence="8">
    <location>
        <begin position="170"/>
        <end position="335"/>
    </location>
</feature>
<dbReference type="InterPro" id="IPR027417">
    <property type="entry name" value="P-loop_NTPase"/>
</dbReference>
<evidence type="ECO:0000259" key="8">
    <source>
        <dbReference type="Pfam" id="PF00931"/>
    </source>
</evidence>
<keyword evidence="3" id="KW-0677">Repeat</keyword>
<feature type="signal peptide" evidence="7">
    <location>
        <begin position="1"/>
        <end position="18"/>
    </location>
</feature>
<gene>
    <name evidence="12" type="ORF">PVAP13_5KG403500</name>
</gene>
<dbReference type="PANTHER" id="PTHR23155">
    <property type="entry name" value="DISEASE RESISTANCE PROTEIN RP"/>
    <property type="match status" value="1"/>
</dbReference>
<protein>
    <submittedName>
        <fullName evidence="12">Uncharacterized protein</fullName>
    </submittedName>
</protein>
<evidence type="ECO:0000313" key="12">
    <source>
        <dbReference type="EMBL" id="KAG2598656.1"/>
    </source>
</evidence>